<dbReference type="SUPFAM" id="SSF75011">
    <property type="entry name" value="3-carboxy-cis,cis-mucoante lactonizing enzyme"/>
    <property type="match status" value="1"/>
</dbReference>
<keyword evidence="3" id="KW-1185">Reference proteome</keyword>
<feature type="signal peptide" evidence="1">
    <location>
        <begin position="1"/>
        <end position="24"/>
    </location>
</feature>
<keyword evidence="1" id="KW-0732">Signal</keyword>
<evidence type="ECO:0000256" key="1">
    <source>
        <dbReference type="SAM" id="SignalP"/>
    </source>
</evidence>
<dbReference type="RefSeq" id="WP_143437167.1">
    <property type="nucleotide sequence ID" value="NZ_FZNS01000007.1"/>
</dbReference>
<reference evidence="3" key="1">
    <citation type="submission" date="2017-06" db="EMBL/GenBank/DDBJ databases">
        <authorList>
            <person name="Varghese N."/>
            <person name="Submissions S."/>
        </authorList>
    </citation>
    <scope>NUCLEOTIDE SEQUENCE [LARGE SCALE GENOMIC DNA]</scope>
    <source>
        <strain evidence="3">DSM 28041</strain>
    </source>
</reference>
<dbReference type="Proteomes" id="UP000198310">
    <property type="component" value="Unassembled WGS sequence"/>
</dbReference>
<dbReference type="PROSITE" id="PS51257">
    <property type="entry name" value="PROKAR_LIPOPROTEIN"/>
    <property type="match status" value="1"/>
</dbReference>
<gene>
    <name evidence="2" type="ORF">SAMN06269173_107115</name>
</gene>
<accession>A0A238ZDE2</accession>
<protein>
    <submittedName>
        <fullName evidence="2">Uncharacterized conserved protein</fullName>
    </submittedName>
</protein>
<sequence length="421" mass="46277">MLRLSTYLFSWMLLLGMVSCTAPAEDEPQPSTYYVDGYCPQLLDRAVLEKSVEALAARPMHTTGKIYLLGRYLFINERYEGIHIIDNQDPKQPRPISFLRIPGNVDMAVKGNLLYADNGPDLVTIDITNPAAVQVKSRVRDAFRELPMPEMALVPQECTPGTRPSNTVVVGWQKVKVPAPAYHNWFNTWRLSFATSPTSAAPGTIGKGGSLARFAVLGNTLYTVDEQSLRLFSLAAPATPAPGQKIPLQFGVETIYPKDHYLFLGTQRGMYIFDVATPQAPQQVAYYQHVVSCDPVVVDERYAYVTLRSGRNCGGGPNQLQVIDLTTLSQPRLARTYAMTGPQGLGVDGSQLFVCDSDGLKVFDTSKAPLLTQTQSFPIKVFDVIPDRGTLMAIGATGLYQYSYSGSQLQQLSLLPITPVQ</sequence>
<evidence type="ECO:0000313" key="3">
    <source>
        <dbReference type="Proteomes" id="UP000198310"/>
    </source>
</evidence>
<dbReference type="InterPro" id="IPR013211">
    <property type="entry name" value="LVIVD"/>
</dbReference>
<dbReference type="Pfam" id="PF08309">
    <property type="entry name" value="LVIVD"/>
    <property type="match status" value="1"/>
</dbReference>
<feature type="chain" id="PRO_5013212327" evidence="1">
    <location>
        <begin position="25"/>
        <end position="421"/>
    </location>
</feature>
<name>A0A238ZDE2_9BACT</name>
<organism evidence="2 3">
    <name type="scientific">Hymenobacter mucosus</name>
    <dbReference type="NCBI Taxonomy" id="1411120"/>
    <lineage>
        <taxon>Bacteria</taxon>
        <taxon>Pseudomonadati</taxon>
        <taxon>Bacteroidota</taxon>
        <taxon>Cytophagia</taxon>
        <taxon>Cytophagales</taxon>
        <taxon>Hymenobacteraceae</taxon>
        <taxon>Hymenobacter</taxon>
    </lineage>
</organism>
<proteinExistence type="predicted"/>
<dbReference type="AlphaFoldDB" id="A0A238ZDE2"/>
<dbReference type="EMBL" id="FZNS01000007">
    <property type="protein sequence ID" value="SNR81102.1"/>
    <property type="molecule type" value="Genomic_DNA"/>
</dbReference>
<evidence type="ECO:0000313" key="2">
    <source>
        <dbReference type="EMBL" id="SNR81102.1"/>
    </source>
</evidence>